<dbReference type="Proteomes" id="UP001221898">
    <property type="component" value="Unassembled WGS sequence"/>
</dbReference>
<evidence type="ECO:0000313" key="3">
    <source>
        <dbReference type="Proteomes" id="UP001221898"/>
    </source>
</evidence>
<reference evidence="2" key="1">
    <citation type="journal article" date="2023" name="Science">
        <title>Genome structures resolve the early diversification of teleost fishes.</title>
        <authorList>
            <person name="Parey E."/>
            <person name="Louis A."/>
            <person name="Montfort J."/>
            <person name="Bouchez O."/>
            <person name="Roques C."/>
            <person name="Iampietro C."/>
            <person name="Lluch J."/>
            <person name="Castinel A."/>
            <person name="Donnadieu C."/>
            <person name="Desvignes T."/>
            <person name="Floi Bucao C."/>
            <person name="Jouanno E."/>
            <person name="Wen M."/>
            <person name="Mejri S."/>
            <person name="Dirks R."/>
            <person name="Jansen H."/>
            <person name="Henkel C."/>
            <person name="Chen W.J."/>
            <person name="Zahm M."/>
            <person name="Cabau C."/>
            <person name="Klopp C."/>
            <person name="Thompson A.W."/>
            <person name="Robinson-Rechavi M."/>
            <person name="Braasch I."/>
            <person name="Lecointre G."/>
            <person name="Bobe J."/>
            <person name="Postlethwait J.H."/>
            <person name="Berthelot C."/>
            <person name="Roest Crollius H."/>
            <person name="Guiguen Y."/>
        </authorList>
    </citation>
    <scope>NUCLEOTIDE SEQUENCE</scope>
    <source>
        <strain evidence="2">NC1722</strain>
    </source>
</reference>
<feature type="compositionally biased region" description="Polar residues" evidence="1">
    <location>
        <begin position="41"/>
        <end position="55"/>
    </location>
</feature>
<evidence type="ECO:0000313" key="2">
    <source>
        <dbReference type="EMBL" id="KAJ8409662.1"/>
    </source>
</evidence>
<accession>A0AAD7WUF4</accession>
<dbReference type="AlphaFoldDB" id="A0AAD7WUF4"/>
<keyword evidence="3" id="KW-1185">Reference proteome</keyword>
<name>A0AAD7WUF4_9TELE</name>
<organism evidence="2 3">
    <name type="scientific">Aldrovandia affinis</name>
    <dbReference type="NCBI Taxonomy" id="143900"/>
    <lineage>
        <taxon>Eukaryota</taxon>
        <taxon>Metazoa</taxon>
        <taxon>Chordata</taxon>
        <taxon>Craniata</taxon>
        <taxon>Vertebrata</taxon>
        <taxon>Euteleostomi</taxon>
        <taxon>Actinopterygii</taxon>
        <taxon>Neopterygii</taxon>
        <taxon>Teleostei</taxon>
        <taxon>Notacanthiformes</taxon>
        <taxon>Halosauridae</taxon>
        <taxon>Aldrovandia</taxon>
    </lineage>
</organism>
<comment type="caution">
    <text evidence="2">The sequence shown here is derived from an EMBL/GenBank/DDBJ whole genome shotgun (WGS) entry which is preliminary data.</text>
</comment>
<gene>
    <name evidence="2" type="ORF">AAFF_G00217210</name>
</gene>
<dbReference type="EMBL" id="JAINUG010000029">
    <property type="protein sequence ID" value="KAJ8409662.1"/>
    <property type="molecule type" value="Genomic_DNA"/>
</dbReference>
<protein>
    <submittedName>
        <fullName evidence="2">Uncharacterized protein</fullName>
    </submittedName>
</protein>
<proteinExistence type="predicted"/>
<feature type="region of interest" description="Disordered" evidence="1">
    <location>
        <begin position="27"/>
        <end position="55"/>
    </location>
</feature>
<sequence length="94" mass="10224">MNKTETMGPGLLTLLALREARLFGRSENSSDLRALSHAKRNQQVPSARQSANHNTPAALLTVALRDHSGRYSAQSDRAAKAKTETKCYNSSALI</sequence>
<evidence type="ECO:0000256" key="1">
    <source>
        <dbReference type="SAM" id="MobiDB-lite"/>
    </source>
</evidence>